<dbReference type="InterPro" id="IPR051257">
    <property type="entry name" value="Diverse_CBS-Domain"/>
</dbReference>
<dbReference type="SUPFAM" id="SSF54631">
    <property type="entry name" value="CBS-domain pair"/>
    <property type="match status" value="1"/>
</dbReference>
<dbReference type="PANTHER" id="PTHR43080">
    <property type="entry name" value="CBS DOMAIN-CONTAINING PROTEIN CBSX3, MITOCHONDRIAL"/>
    <property type="match status" value="1"/>
</dbReference>
<evidence type="ECO:0000259" key="3">
    <source>
        <dbReference type="PROSITE" id="PS51371"/>
    </source>
</evidence>
<protein>
    <submittedName>
        <fullName evidence="4">CBS domain-containing protein</fullName>
    </submittedName>
</protein>
<dbReference type="Proteomes" id="UP001597201">
    <property type="component" value="Unassembled WGS sequence"/>
</dbReference>
<dbReference type="InterPro" id="IPR000644">
    <property type="entry name" value="CBS_dom"/>
</dbReference>
<dbReference type="RefSeq" id="WP_377175226.1">
    <property type="nucleotide sequence ID" value="NZ_JBHTMY010000001.1"/>
</dbReference>
<dbReference type="PANTHER" id="PTHR43080:SF2">
    <property type="entry name" value="CBS DOMAIN-CONTAINING PROTEIN"/>
    <property type="match status" value="1"/>
</dbReference>
<keyword evidence="5" id="KW-1185">Reference proteome</keyword>
<accession>A0ABW3XXK8</accession>
<evidence type="ECO:0000313" key="5">
    <source>
        <dbReference type="Proteomes" id="UP001597201"/>
    </source>
</evidence>
<gene>
    <name evidence="4" type="ORF">ACFQ39_00190</name>
</gene>
<organism evidence="4 5">
    <name type="scientific">Namhaeicola litoreus</name>
    <dbReference type="NCBI Taxonomy" id="1052145"/>
    <lineage>
        <taxon>Bacteria</taxon>
        <taxon>Pseudomonadati</taxon>
        <taxon>Bacteroidota</taxon>
        <taxon>Flavobacteriia</taxon>
        <taxon>Flavobacteriales</taxon>
        <taxon>Flavobacteriaceae</taxon>
        <taxon>Namhaeicola</taxon>
    </lineage>
</organism>
<dbReference type="CDD" id="cd04584">
    <property type="entry name" value="CBS_pair_AcuB_like"/>
    <property type="match status" value="1"/>
</dbReference>
<evidence type="ECO:0000256" key="1">
    <source>
        <dbReference type="ARBA" id="ARBA00023122"/>
    </source>
</evidence>
<dbReference type="Pfam" id="PF00571">
    <property type="entry name" value="CBS"/>
    <property type="match status" value="2"/>
</dbReference>
<feature type="domain" description="CBS" evidence="3">
    <location>
        <begin position="85"/>
        <end position="138"/>
    </location>
</feature>
<keyword evidence="1 2" id="KW-0129">CBS domain</keyword>
<dbReference type="InterPro" id="IPR046342">
    <property type="entry name" value="CBS_dom_sf"/>
</dbReference>
<name>A0ABW3XXK8_9FLAO</name>
<dbReference type="PROSITE" id="PS51371">
    <property type="entry name" value="CBS"/>
    <property type="match status" value="2"/>
</dbReference>
<sequence>MKKEEPIGKIMTTDVITLNLSNTLYTAEKRLKKNNIRHIPVVNGKRLMGMISLSDILRISFIDAYNEEGTVDTAIYNMMSIEDLMIKNLVTVSSDTPIYEVAKLLANKKFHSLPIVDDEHLVGIVTTTDLLNYFVENC</sequence>
<comment type="caution">
    <text evidence="4">The sequence shown here is derived from an EMBL/GenBank/DDBJ whole genome shotgun (WGS) entry which is preliminary data.</text>
</comment>
<dbReference type="EMBL" id="JBHTMY010000001">
    <property type="protein sequence ID" value="MFD1314019.1"/>
    <property type="molecule type" value="Genomic_DNA"/>
</dbReference>
<evidence type="ECO:0000256" key="2">
    <source>
        <dbReference type="PROSITE-ProRule" id="PRU00703"/>
    </source>
</evidence>
<dbReference type="Gene3D" id="3.10.580.10">
    <property type="entry name" value="CBS-domain"/>
    <property type="match status" value="1"/>
</dbReference>
<proteinExistence type="predicted"/>
<evidence type="ECO:0000313" key="4">
    <source>
        <dbReference type="EMBL" id="MFD1314019.1"/>
    </source>
</evidence>
<dbReference type="SMART" id="SM00116">
    <property type="entry name" value="CBS"/>
    <property type="match status" value="2"/>
</dbReference>
<reference evidence="5" key="1">
    <citation type="journal article" date="2019" name="Int. J. Syst. Evol. Microbiol.">
        <title>The Global Catalogue of Microorganisms (GCM) 10K type strain sequencing project: providing services to taxonomists for standard genome sequencing and annotation.</title>
        <authorList>
            <consortium name="The Broad Institute Genomics Platform"/>
            <consortium name="The Broad Institute Genome Sequencing Center for Infectious Disease"/>
            <person name="Wu L."/>
            <person name="Ma J."/>
        </authorList>
    </citation>
    <scope>NUCLEOTIDE SEQUENCE [LARGE SCALE GENOMIC DNA]</scope>
    <source>
        <strain evidence="5">CCUG 61485</strain>
    </source>
</reference>
<feature type="domain" description="CBS" evidence="3">
    <location>
        <begin position="11"/>
        <end position="68"/>
    </location>
</feature>